<evidence type="ECO:0000313" key="2">
    <source>
        <dbReference type="EMBL" id="QNP55589.1"/>
    </source>
</evidence>
<proteinExistence type="predicted"/>
<dbReference type="Pfam" id="PF11188">
    <property type="entry name" value="DUF2975"/>
    <property type="match status" value="1"/>
</dbReference>
<sequence length="213" mass="22806">MLSFFDMETNTTKKDPLKFGAADYLLTKIIAVGFVLVSAIVTIVSPIIDWASGKPLSVRLDGLNQGPAVTAKPGVTVQHDTHLLAQFSDASAGLWLANLAPAILFVICMAVVVWLLWKLLDDVRDGRPFTRRNVTRMRLIAITIIGGSILLFTVQGLVHGHLLSTALPDTVMLFANNSSASDLLIPGVGFLLAGLAEAFGRGVELENDVEGLV</sequence>
<evidence type="ECO:0000313" key="3">
    <source>
        <dbReference type="Proteomes" id="UP000516117"/>
    </source>
</evidence>
<accession>A0A7H0H4X3</accession>
<reference evidence="2 3" key="1">
    <citation type="submission" date="2020-08" db="EMBL/GenBank/DDBJ databases">
        <title>Genome sequence of Tessaracoccus defluvii JCM 17540T.</title>
        <authorList>
            <person name="Hyun D.-W."/>
            <person name="Bae J.-W."/>
        </authorList>
    </citation>
    <scope>NUCLEOTIDE SEQUENCE [LARGE SCALE GENOMIC DNA]</scope>
    <source>
        <strain evidence="2 3">JCM 17540</strain>
    </source>
</reference>
<feature type="transmembrane region" description="Helical" evidence="1">
    <location>
        <begin position="92"/>
        <end position="117"/>
    </location>
</feature>
<organism evidence="2 3">
    <name type="scientific">Tessaracoccus defluvii</name>
    <dbReference type="NCBI Taxonomy" id="1285901"/>
    <lineage>
        <taxon>Bacteria</taxon>
        <taxon>Bacillati</taxon>
        <taxon>Actinomycetota</taxon>
        <taxon>Actinomycetes</taxon>
        <taxon>Propionibacteriales</taxon>
        <taxon>Propionibacteriaceae</taxon>
        <taxon>Tessaracoccus</taxon>
    </lineage>
</organism>
<gene>
    <name evidence="2" type="ORF">H9L22_15680</name>
</gene>
<feature type="transmembrane region" description="Helical" evidence="1">
    <location>
        <begin position="138"/>
        <end position="163"/>
    </location>
</feature>
<name>A0A7H0H4X3_9ACTN</name>
<dbReference type="EMBL" id="CP060789">
    <property type="protein sequence ID" value="QNP55589.1"/>
    <property type="molecule type" value="Genomic_DNA"/>
</dbReference>
<dbReference type="RefSeq" id="WP_187720719.1">
    <property type="nucleotide sequence ID" value="NZ_BAABBL010000034.1"/>
</dbReference>
<keyword evidence="1" id="KW-1133">Transmembrane helix</keyword>
<keyword evidence="1" id="KW-0812">Transmembrane</keyword>
<dbReference type="KEGG" id="tdf:H9L22_15680"/>
<keyword evidence="3" id="KW-1185">Reference proteome</keyword>
<protein>
    <submittedName>
        <fullName evidence="2">DUF2975 domain-containing protein</fullName>
    </submittedName>
</protein>
<evidence type="ECO:0000256" key="1">
    <source>
        <dbReference type="SAM" id="Phobius"/>
    </source>
</evidence>
<keyword evidence="1" id="KW-0472">Membrane</keyword>
<dbReference type="Proteomes" id="UP000516117">
    <property type="component" value="Chromosome"/>
</dbReference>
<feature type="transmembrane region" description="Helical" evidence="1">
    <location>
        <begin position="21"/>
        <end position="48"/>
    </location>
</feature>
<dbReference type="InterPro" id="IPR021354">
    <property type="entry name" value="DUF2975"/>
</dbReference>
<dbReference type="AlphaFoldDB" id="A0A7H0H4X3"/>